<feature type="region of interest" description="Disordered" evidence="10">
    <location>
        <begin position="601"/>
        <end position="623"/>
    </location>
</feature>
<evidence type="ECO:0000256" key="6">
    <source>
        <dbReference type="ARBA" id="ARBA00023136"/>
    </source>
</evidence>
<dbReference type="PANTHER" id="PTHR11073:SF1">
    <property type="entry name" value="CALNEXIN 14D-RELATED"/>
    <property type="match status" value="1"/>
</dbReference>
<dbReference type="EMBL" id="JAQGDS010000010">
    <property type="protein sequence ID" value="KAJ6257811.1"/>
    <property type="molecule type" value="Genomic_DNA"/>
</dbReference>
<comment type="caution">
    <text evidence="11">The sequence shown here is derived from an EMBL/GenBank/DDBJ whole genome shotgun (WGS) entry which is preliminary data.</text>
</comment>
<dbReference type="FunFam" id="2.10.250.10:FF:000001">
    <property type="entry name" value="Calnexin homolog"/>
    <property type="match status" value="1"/>
</dbReference>
<keyword evidence="4 9" id="KW-0256">Endoplasmic reticulum</keyword>
<dbReference type="FunFam" id="2.60.120.200:FF:000011">
    <property type="entry name" value="Probable calnexin"/>
    <property type="match status" value="1"/>
</dbReference>
<evidence type="ECO:0000256" key="8">
    <source>
        <dbReference type="PIRSR" id="PIRSR601580-3"/>
    </source>
</evidence>
<evidence type="ECO:0000256" key="3">
    <source>
        <dbReference type="ARBA" id="ARBA00022692"/>
    </source>
</evidence>
<feature type="region of interest" description="Disordered" evidence="10">
    <location>
        <begin position="292"/>
        <end position="312"/>
    </location>
</feature>
<evidence type="ECO:0000256" key="4">
    <source>
        <dbReference type="ARBA" id="ARBA00022824"/>
    </source>
</evidence>
<evidence type="ECO:0000256" key="1">
    <source>
        <dbReference type="ARBA" id="ARBA00004115"/>
    </source>
</evidence>
<gene>
    <name evidence="11" type="ORF">Dda_7600</name>
</gene>
<comment type="similarity">
    <text evidence="2 9">Belongs to the calreticulin family.</text>
</comment>
<dbReference type="GO" id="GO:0036503">
    <property type="term" value="P:ERAD pathway"/>
    <property type="evidence" value="ECO:0007669"/>
    <property type="project" value="TreeGrafter"/>
</dbReference>
<protein>
    <submittedName>
        <fullName evidence="11">Calnexin</fullName>
    </submittedName>
</protein>
<dbReference type="AlphaFoldDB" id="A0AAD6ISZ2"/>
<dbReference type="GO" id="GO:0005509">
    <property type="term" value="F:calcium ion binding"/>
    <property type="evidence" value="ECO:0007669"/>
    <property type="project" value="InterPro"/>
</dbReference>
<evidence type="ECO:0000256" key="2">
    <source>
        <dbReference type="ARBA" id="ARBA00010983"/>
    </source>
</evidence>
<dbReference type="GO" id="GO:0051082">
    <property type="term" value="F:unfolded protein binding"/>
    <property type="evidence" value="ECO:0007669"/>
    <property type="project" value="InterPro"/>
</dbReference>
<keyword evidence="7 9" id="KW-0143">Chaperone</keyword>
<comment type="subcellular location">
    <subcellularLocation>
        <location evidence="1">Endoplasmic reticulum membrane</location>
        <topology evidence="1">Single-pass type I membrane protein</topology>
    </subcellularLocation>
</comment>
<feature type="transmembrane region" description="Helical" evidence="9">
    <location>
        <begin position="545"/>
        <end position="572"/>
    </location>
</feature>
<dbReference type="Pfam" id="PF00262">
    <property type="entry name" value="Calreticulin"/>
    <property type="match status" value="1"/>
</dbReference>
<feature type="compositionally biased region" description="Basic and acidic residues" evidence="10">
    <location>
        <begin position="298"/>
        <end position="312"/>
    </location>
</feature>
<evidence type="ECO:0000256" key="10">
    <source>
        <dbReference type="SAM" id="MobiDB-lite"/>
    </source>
</evidence>
<dbReference type="GO" id="GO:0006457">
    <property type="term" value="P:protein folding"/>
    <property type="evidence" value="ECO:0007669"/>
    <property type="project" value="InterPro"/>
</dbReference>
<reference evidence="11" key="1">
    <citation type="submission" date="2023-01" db="EMBL/GenBank/DDBJ databases">
        <title>The chitinases involved in constricting ring structure development in the nematode-trapping fungus Drechslerella dactyloides.</title>
        <authorList>
            <person name="Wang R."/>
            <person name="Zhang L."/>
            <person name="Tang P."/>
            <person name="Li S."/>
            <person name="Liang L."/>
        </authorList>
    </citation>
    <scope>NUCLEOTIDE SEQUENCE</scope>
    <source>
        <strain evidence="11">YMF1.00031</strain>
    </source>
</reference>
<dbReference type="InterPro" id="IPR013320">
    <property type="entry name" value="ConA-like_dom_sf"/>
</dbReference>
<organism evidence="11 12">
    <name type="scientific">Drechslerella dactyloides</name>
    <name type="common">Nematode-trapping fungus</name>
    <name type="synonym">Arthrobotrys dactyloides</name>
    <dbReference type="NCBI Taxonomy" id="74499"/>
    <lineage>
        <taxon>Eukaryota</taxon>
        <taxon>Fungi</taxon>
        <taxon>Dikarya</taxon>
        <taxon>Ascomycota</taxon>
        <taxon>Pezizomycotina</taxon>
        <taxon>Orbiliomycetes</taxon>
        <taxon>Orbiliales</taxon>
        <taxon>Orbiliaceae</taxon>
        <taxon>Drechslerella</taxon>
    </lineage>
</organism>
<evidence type="ECO:0000313" key="11">
    <source>
        <dbReference type="EMBL" id="KAJ6257811.1"/>
    </source>
</evidence>
<keyword evidence="6 9" id="KW-0472">Membrane</keyword>
<dbReference type="SUPFAM" id="SSF49899">
    <property type="entry name" value="Concanavalin A-like lectins/glucanases"/>
    <property type="match status" value="2"/>
</dbReference>
<dbReference type="Gene3D" id="2.60.120.200">
    <property type="match status" value="1"/>
</dbReference>
<keyword evidence="5 9" id="KW-1133">Transmembrane helix</keyword>
<dbReference type="PROSITE" id="PS00804">
    <property type="entry name" value="CALRETICULIN_2"/>
    <property type="match status" value="1"/>
</dbReference>
<name>A0AAD6ISZ2_DREDA</name>
<dbReference type="InterPro" id="IPR001580">
    <property type="entry name" value="Calret/calnex"/>
</dbReference>
<keyword evidence="12" id="KW-1185">Reference proteome</keyword>
<keyword evidence="8" id="KW-1015">Disulfide bond</keyword>
<dbReference type="Proteomes" id="UP001221413">
    <property type="component" value="Unassembled WGS sequence"/>
</dbReference>
<feature type="region of interest" description="Disordered" evidence="10">
    <location>
        <begin position="487"/>
        <end position="514"/>
    </location>
</feature>
<evidence type="ECO:0000256" key="7">
    <source>
        <dbReference type="ARBA" id="ARBA00023186"/>
    </source>
</evidence>
<accession>A0AAD6ISZ2</accession>
<evidence type="ECO:0000313" key="12">
    <source>
        <dbReference type="Proteomes" id="UP001221413"/>
    </source>
</evidence>
<proteinExistence type="inferred from homology"/>
<evidence type="ECO:0000256" key="5">
    <source>
        <dbReference type="ARBA" id="ARBA00022989"/>
    </source>
</evidence>
<sequence>MWTSASTAVNTLVNSNGSWKNCRSGHFRCLVLCTSTMRFTTAAAAAFLSSAAYFGNAVADDLDEALGNEESSTSTSTSSTSTASIKKPTFTPYTSVKAPFWEQFTDDWKTRWTPSHAKKGNTGEEEWAYVGNWGHEEPYVLQGIIGDKGLVVKDKAAHHAISTKFKKPVDPKGKALVIQYEVKLQEGLECGGAYLKMLRERKELHTEEFSNTSPYVIMFGPDKCGGTNKVHFIFNHKNPKTGEYEEKHLSSAPMARIVKQTVLYTLIVKPDNYFEIKIDGIRVKNGTLLEDFTPSVEPPKEISDPDDKKPEDWVEEAMIPDPDATKPEDWDEDAPYEIVDEEATKPDDWLENESLEIADPEAEKPEGWVDEEDGDWVAPTVPNPKCADASGCGKWERPMKPNPAYKGKWTRPQISNPAYKGVWEPRKIANPAYFEDKNPSNFEPIGGIGIELWTMSNGILFDNIYVGHSIEDAEAIQKATFEVKHGIEEQEDEANKPKPGEDDDKPAPKSPLDLDFKEDPVKYIKENLDLFLTLFQKDPVEAIRFMPAFAGGIGAVVATALAIVIGAVMAVLSPAPAAAVKKPVAKAKEVAKELKEKVEEKIDEATASGADKPKATKRASKKE</sequence>
<evidence type="ECO:0000256" key="9">
    <source>
        <dbReference type="RuleBase" id="RU362126"/>
    </source>
</evidence>
<keyword evidence="3 9" id="KW-0812">Transmembrane</keyword>
<feature type="disulfide bond" evidence="8">
    <location>
        <begin position="190"/>
        <end position="224"/>
    </location>
</feature>
<dbReference type="PROSITE" id="PS00803">
    <property type="entry name" value="CALRETICULIN_1"/>
    <property type="match status" value="1"/>
</dbReference>
<dbReference type="SUPFAM" id="SSF63887">
    <property type="entry name" value="P-domain of calnexin/calreticulin"/>
    <property type="match status" value="1"/>
</dbReference>
<dbReference type="InterPro" id="IPR009033">
    <property type="entry name" value="Calreticulin/calnexin_P_dom_sf"/>
</dbReference>
<dbReference type="InterPro" id="IPR018124">
    <property type="entry name" value="Calret/calnex_CS"/>
</dbReference>
<dbReference type="PANTHER" id="PTHR11073">
    <property type="entry name" value="CALRETICULIN AND CALNEXIN"/>
    <property type="match status" value="1"/>
</dbReference>
<dbReference type="PROSITE" id="PS00805">
    <property type="entry name" value="CALRETICULIN_REPEAT"/>
    <property type="match status" value="1"/>
</dbReference>
<dbReference type="PRINTS" id="PR00626">
    <property type="entry name" value="CALRETICULIN"/>
</dbReference>
<dbReference type="Gene3D" id="2.10.250.10">
    <property type="entry name" value="Calreticulin/calnexin, P domain"/>
    <property type="match status" value="1"/>
</dbReference>
<dbReference type="GO" id="GO:0005789">
    <property type="term" value="C:endoplasmic reticulum membrane"/>
    <property type="evidence" value="ECO:0007669"/>
    <property type="project" value="UniProtKB-SubCell"/>
</dbReference>
<feature type="compositionally biased region" description="Basic and acidic residues" evidence="10">
    <location>
        <begin position="487"/>
        <end position="500"/>
    </location>
</feature>